<dbReference type="Gene3D" id="2.160.20.10">
    <property type="entry name" value="Single-stranded right-handed beta-helix, Pectin lyase-like"/>
    <property type="match status" value="1"/>
</dbReference>
<organism evidence="1">
    <name type="scientific">marine metagenome</name>
    <dbReference type="NCBI Taxonomy" id="408172"/>
    <lineage>
        <taxon>unclassified sequences</taxon>
        <taxon>metagenomes</taxon>
        <taxon>ecological metagenomes</taxon>
    </lineage>
</organism>
<evidence type="ECO:0000313" key="1">
    <source>
        <dbReference type="EMBL" id="SVE11068.1"/>
    </source>
</evidence>
<dbReference type="AlphaFoldDB" id="A0A383AV87"/>
<dbReference type="EMBL" id="UINC01194802">
    <property type="protein sequence ID" value="SVE11068.1"/>
    <property type="molecule type" value="Genomic_DNA"/>
</dbReference>
<dbReference type="InterPro" id="IPR059226">
    <property type="entry name" value="Choice_anch_Q_dom"/>
</dbReference>
<reference evidence="1" key="1">
    <citation type="submission" date="2018-05" db="EMBL/GenBank/DDBJ databases">
        <authorList>
            <person name="Lanie J.A."/>
            <person name="Ng W.-L."/>
            <person name="Kazmierczak K.M."/>
            <person name="Andrzejewski T.M."/>
            <person name="Davidsen T.M."/>
            <person name="Wayne K.J."/>
            <person name="Tettelin H."/>
            <person name="Glass J.I."/>
            <person name="Rusch D."/>
            <person name="Podicherti R."/>
            <person name="Tsui H.-C.T."/>
            <person name="Winkler M.E."/>
        </authorList>
    </citation>
    <scope>NUCLEOTIDE SEQUENCE</scope>
</reference>
<proteinExistence type="predicted"/>
<name>A0A383AV87_9ZZZZ</name>
<dbReference type="InterPro" id="IPR011050">
    <property type="entry name" value="Pectin_lyase_fold/virulence"/>
</dbReference>
<dbReference type="SUPFAM" id="SSF51126">
    <property type="entry name" value="Pectin lyase-like"/>
    <property type="match status" value="1"/>
</dbReference>
<feature type="non-terminal residue" evidence="1">
    <location>
        <position position="249"/>
    </location>
</feature>
<protein>
    <recommendedName>
        <fullName evidence="2">Right handed beta helix domain-containing protein</fullName>
    </recommendedName>
</protein>
<evidence type="ECO:0008006" key="2">
    <source>
        <dbReference type="Google" id="ProtNLM"/>
    </source>
</evidence>
<sequence>DPIRILNSTISNNTATGGSSIGGLFVSNVDSITLAYTEISGNSGSSTGGMNTYQSQIIYMSNCLVVDNTGGIFGGVSFLDTRNRISQILNCTIANNSYTYTGSGQRASQLIVERESSVSVINSIISTDQSPGITLGNNSTDGPAVLTVNYSLIRDGQDSINIYTGSLNWGSGNIDVDPRFVDTDNDDYHLADWSPCIGTGLDTSIVSSTDIEGSLRPNPAGSNPDMGAYENALDAPIEHIVITLDTLLV</sequence>
<feature type="non-terminal residue" evidence="1">
    <location>
        <position position="1"/>
    </location>
</feature>
<dbReference type="InterPro" id="IPR012334">
    <property type="entry name" value="Pectin_lyas_fold"/>
</dbReference>
<accession>A0A383AV87</accession>
<dbReference type="NCBIfam" id="NF041518">
    <property type="entry name" value="choice_anch_Q"/>
    <property type="match status" value="1"/>
</dbReference>
<gene>
    <name evidence="1" type="ORF">METZ01_LOCUS463922</name>
</gene>